<dbReference type="Proteomes" id="UP000015100">
    <property type="component" value="Unassembled WGS sequence"/>
</dbReference>
<reference evidence="6 7" key="1">
    <citation type="journal article" date="2013" name="PLoS Genet.">
        <title>Genomic mechanisms accounting for the adaptation to parasitism in nematode-trapping fungi.</title>
        <authorList>
            <person name="Meerupati T."/>
            <person name="Andersson K.M."/>
            <person name="Friman E."/>
            <person name="Kumar D."/>
            <person name="Tunlid A."/>
            <person name="Ahren D."/>
        </authorList>
    </citation>
    <scope>NUCLEOTIDE SEQUENCE [LARGE SCALE GENOMIC DNA]</scope>
    <source>
        <strain evidence="6 7">CBS 200.50</strain>
    </source>
</reference>
<dbReference type="EMBL" id="AQGS01001056">
    <property type="protein sequence ID" value="EPS35716.1"/>
    <property type="molecule type" value="Genomic_DNA"/>
</dbReference>
<dbReference type="GO" id="GO:0019752">
    <property type="term" value="P:carboxylic acid metabolic process"/>
    <property type="evidence" value="ECO:0007669"/>
    <property type="project" value="UniProtKB-ARBA"/>
</dbReference>
<dbReference type="PANTHER" id="PTHR11820:SF7">
    <property type="entry name" value="ACYLPYRUVASE FAHD1, MITOCHONDRIAL"/>
    <property type="match status" value="1"/>
</dbReference>
<dbReference type="GO" id="GO:0018773">
    <property type="term" value="F:acetylpyruvate hydrolase activity"/>
    <property type="evidence" value="ECO:0007669"/>
    <property type="project" value="TreeGrafter"/>
</dbReference>
<evidence type="ECO:0000256" key="3">
    <source>
        <dbReference type="ARBA" id="ARBA00022723"/>
    </source>
</evidence>
<dbReference type="SUPFAM" id="SSF56529">
    <property type="entry name" value="FAH"/>
    <property type="match status" value="1"/>
</dbReference>
<dbReference type="STRING" id="1284197.S8A3K1"/>
<dbReference type="HOGENOM" id="CLU_590547_0_0_1"/>
<dbReference type="Pfam" id="PF01066">
    <property type="entry name" value="CDP-OH_P_transf"/>
    <property type="match status" value="1"/>
</dbReference>
<dbReference type="eggNOG" id="KOG1617">
    <property type="taxonomic scope" value="Eukaryota"/>
</dbReference>
<evidence type="ECO:0000259" key="5">
    <source>
        <dbReference type="Pfam" id="PF01557"/>
    </source>
</evidence>
<dbReference type="OrthoDB" id="74910at2759"/>
<dbReference type="InterPro" id="IPR043130">
    <property type="entry name" value="CDP-OH_PTrfase_TM_dom"/>
</dbReference>
<keyword evidence="2 4" id="KW-0808">Transferase</keyword>
<comment type="caution">
    <text evidence="6">The sequence shown here is derived from an EMBL/GenBank/DDBJ whole genome shotgun (WGS) entry which is preliminary data.</text>
</comment>
<proteinExistence type="inferred from homology"/>
<keyword evidence="7" id="KW-1185">Reference proteome</keyword>
<dbReference type="InterPro" id="IPR000462">
    <property type="entry name" value="CDP-OH_P_trans"/>
</dbReference>
<comment type="similarity">
    <text evidence="4">Belongs to the CDP-alcohol phosphatidyltransferase class-I family.</text>
</comment>
<dbReference type="FunFam" id="1.20.120.1760:FF:000017">
    <property type="entry name" value="Phosphatidyl synthase"/>
    <property type="match status" value="1"/>
</dbReference>
<dbReference type="GO" id="GO:0046872">
    <property type="term" value="F:metal ion binding"/>
    <property type="evidence" value="ECO:0007669"/>
    <property type="project" value="UniProtKB-KW"/>
</dbReference>
<dbReference type="Gene3D" id="1.20.120.1760">
    <property type="match status" value="1"/>
</dbReference>
<dbReference type="GO" id="GO:0005739">
    <property type="term" value="C:mitochondrion"/>
    <property type="evidence" value="ECO:0007669"/>
    <property type="project" value="TreeGrafter"/>
</dbReference>
<dbReference type="PROSITE" id="PS00379">
    <property type="entry name" value="CDP_ALCOHOL_P_TRANSF"/>
    <property type="match status" value="1"/>
</dbReference>
<dbReference type="eggNOG" id="KOG1535">
    <property type="taxonomic scope" value="Eukaryota"/>
</dbReference>
<evidence type="ECO:0000256" key="2">
    <source>
        <dbReference type="ARBA" id="ARBA00022679"/>
    </source>
</evidence>
<name>S8A3K1_DACHA</name>
<accession>S8A3K1</accession>
<dbReference type="InterPro" id="IPR036663">
    <property type="entry name" value="Fumarylacetoacetase_C_sf"/>
</dbReference>
<dbReference type="GO" id="GO:0008654">
    <property type="term" value="P:phospholipid biosynthetic process"/>
    <property type="evidence" value="ECO:0007669"/>
    <property type="project" value="InterPro"/>
</dbReference>
<comment type="similarity">
    <text evidence="1">Belongs to the FAH family.</text>
</comment>
<evidence type="ECO:0000313" key="6">
    <source>
        <dbReference type="EMBL" id="EPS35716.1"/>
    </source>
</evidence>
<evidence type="ECO:0000256" key="1">
    <source>
        <dbReference type="ARBA" id="ARBA00010211"/>
    </source>
</evidence>
<gene>
    <name evidence="6" type="ORF">H072_10868</name>
</gene>
<dbReference type="GO" id="GO:0016780">
    <property type="term" value="F:phosphotransferase activity, for other substituted phosphate groups"/>
    <property type="evidence" value="ECO:0007669"/>
    <property type="project" value="InterPro"/>
</dbReference>
<organism evidence="6 7">
    <name type="scientific">Dactylellina haptotyla (strain CBS 200.50)</name>
    <name type="common">Nematode-trapping fungus</name>
    <name type="synonym">Monacrosporium haptotylum</name>
    <dbReference type="NCBI Taxonomy" id="1284197"/>
    <lineage>
        <taxon>Eukaryota</taxon>
        <taxon>Fungi</taxon>
        <taxon>Dikarya</taxon>
        <taxon>Ascomycota</taxon>
        <taxon>Pezizomycotina</taxon>
        <taxon>Orbiliomycetes</taxon>
        <taxon>Orbiliales</taxon>
        <taxon>Orbiliaceae</taxon>
        <taxon>Dactylellina</taxon>
    </lineage>
</organism>
<dbReference type="FunFam" id="3.90.850.10:FF:000003">
    <property type="entry name" value="Fumarylacetoacetate hydrolase domain-containing 1"/>
    <property type="match status" value="1"/>
</dbReference>
<evidence type="ECO:0000256" key="4">
    <source>
        <dbReference type="RuleBase" id="RU003750"/>
    </source>
</evidence>
<dbReference type="InterPro" id="IPR048254">
    <property type="entry name" value="CDP_ALCOHOL_P_TRANSF_CS"/>
</dbReference>
<dbReference type="AlphaFoldDB" id="S8A3K1"/>
<dbReference type="Gene3D" id="3.90.850.10">
    <property type="entry name" value="Fumarylacetoacetase-like, C-terminal domain"/>
    <property type="match status" value="1"/>
</dbReference>
<dbReference type="PANTHER" id="PTHR11820">
    <property type="entry name" value="ACYLPYRUVASE"/>
    <property type="match status" value="1"/>
</dbReference>
<keyword evidence="3" id="KW-0479">Metal-binding</keyword>
<dbReference type="Pfam" id="PF01557">
    <property type="entry name" value="FAA_hydrolase"/>
    <property type="match status" value="1"/>
</dbReference>
<dbReference type="GO" id="GO:0016020">
    <property type="term" value="C:membrane"/>
    <property type="evidence" value="ECO:0007669"/>
    <property type="project" value="InterPro"/>
</dbReference>
<reference evidence="7" key="2">
    <citation type="submission" date="2013-04" db="EMBL/GenBank/DDBJ databases">
        <title>Genomic mechanisms accounting for the adaptation to parasitism in nematode-trapping fungi.</title>
        <authorList>
            <person name="Ahren D.G."/>
        </authorList>
    </citation>
    <scope>NUCLEOTIDE SEQUENCE [LARGE SCALE GENOMIC DNA]</scope>
    <source>
        <strain evidence="7">CBS 200.50</strain>
    </source>
</reference>
<evidence type="ECO:0000313" key="7">
    <source>
        <dbReference type="Proteomes" id="UP000015100"/>
    </source>
</evidence>
<dbReference type="InterPro" id="IPR011234">
    <property type="entry name" value="Fumarylacetoacetase-like_C"/>
</dbReference>
<sequence>MHPGIKFTAPTSSICHTTKFLCQRSLRIPSSPHLRAAYFHSTCLKHAQSDSNNPVPKRRRILPSISERENITNVPNVLTVTRLVAAPVIGYLILHDQHTWAVSLLAYASLTDLVDGYIARRWNMQTVIGTVLDPLADKLLMTILTVCLAVKGALPLWIAGLILGKDAGLGVAAIYYRWISLPPPKTFWRYWDFSLPSAEVKPTTISKYNTALQLLLLMTATAEPLVATDISTAMTTLQYTVGMTTIWSGLSDHITELNNARPKQPFFFLKPPSSILEHGGGPVLCPKGVNLHYEVELGLIMGKKLTDFDERDIKGAIDAIDGYVVGIDMTARNVQDEAKKKGLPWSTAKGFDTFTVLSKCIPRSKIPDPHEAELYLSINDAIKQQDSTNLMLFRIPRLLAHLSQIMTIEPGDVVLTGTPKGVGPVKVGEKMKAGIRVDGVELEEGKIDVDVTERPGPWAFKET</sequence>
<protein>
    <recommendedName>
        <fullName evidence="5">Fumarylacetoacetase-like C-terminal domain-containing protein</fullName>
    </recommendedName>
</protein>
<feature type="domain" description="Fumarylacetoacetase-like C-terminal" evidence="5">
    <location>
        <begin position="247"/>
        <end position="435"/>
    </location>
</feature>